<dbReference type="PANTHER" id="PTHR37823">
    <property type="entry name" value="CYTOCHROME C-553-LIKE"/>
    <property type="match status" value="1"/>
</dbReference>
<evidence type="ECO:0000256" key="6">
    <source>
        <dbReference type="PROSITE-ProRule" id="PRU00433"/>
    </source>
</evidence>
<evidence type="ECO:0000259" key="7">
    <source>
        <dbReference type="PROSITE" id="PS51007"/>
    </source>
</evidence>
<dbReference type="eggNOG" id="COG2010">
    <property type="taxonomic scope" value="Bacteria"/>
</dbReference>
<dbReference type="InterPro" id="IPR009056">
    <property type="entry name" value="Cyt_c-like_dom"/>
</dbReference>
<keyword evidence="9" id="KW-1185">Reference proteome</keyword>
<evidence type="ECO:0000256" key="5">
    <source>
        <dbReference type="ARBA" id="ARBA00023004"/>
    </source>
</evidence>
<dbReference type="InterPro" id="IPR051811">
    <property type="entry name" value="Cytochrome_c550/c551-like"/>
</dbReference>
<name>E8UXV0_TERSS</name>
<gene>
    <name evidence="8" type="ordered locus">AciPR4_2324</name>
</gene>
<dbReference type="GO" id="GO:0009055">
    <property type="term" value="F:electron transfer activity"/>
    <property type="evidence" value="ECO:0007669"/>
    <property type="project" value="InterPro"/>
</dbReference>
<proteinExistence type="predicted"/>
<dbReference type="Proteomes" id="UP000006844">
    <property type="component" value="Chromosome"/>
</dbReference>
<evidence type="ECO:0000313" key="9">
    <source>
        <dbReference type="Proteomes" id="UP000006844"/>
    </source>
</evidence>
<dbReference type="GO" id="GO:0020037">
    <property type="term" value="F:heme binding"/>
    <property type="evidence" value="ECO:0007669"/>
    <property type="project" value="InterPro"/>
</dbReference>
<dbReference type="PROSITE" id="PS51007">
    <property type="entry name" value="CYTC"/>
    <property type="match status" value="1"/>
</dbReference>
<dbReference type="KEGG" id="tsa:AciPR4_2324"/>
<dbReference type="OrthoDB" id="123252at2"/>
<keyword evidence="1" id="KW-0813">Transport</keyword>
<keyword evidence="3 6" id="KW-0479">Metal-binding</keyword>
<dbReference type="AlphaFoldDB" id="E8UXV0"/>
<protein>
    <submittedName>
        <fullName evidence="8">Cytochrome c class I</fullName>
    </submittedName>
</protein>
<dbReference type="InterPro" id="IPR036909">
    <property type="entry name" value="Cyt_c-like_dom_sf"/>
</dbReference>
<dbReference type="Pfam" id="PF13442">
    <property type="entry name" value="Cytochrome_CBB3"/>
    <property type="match status" value="1"/>
</dbReference>
<keyword evidence="5 6" id="KW-0408">Iron</keyword>
<dbReference type="GO" id="GO:0046872">
    <property type="term" value="F:metal ion binding"/>
    <property type="evidence" value="ECO:0007669"/>
    <property type="project" value="UniProtKB-KW"/>
</dbReference>
<evidence type="ECO:0000256" key="3">
    <source>
        <dbReference type="ARBA" id="ARBA00022723"/>
    </source>
</evidence>
<organism evidence="8 9">
    <name type="scientific">Terriglobus saanensis (strain ATCC BAA-1853 / DSM 23119 / SP1PR4)</name>
    <dbReference type="NCBI Taxonomy" id="401053"/>
    <lineage>
        <taxon>Bacteria</taxon>
        <taxon>Pseudomonadati</taxon>
        <taxon>Acidobacteriota</taxon>
        <taxon>Terriglobia</taxon>
        <taxon>Terriglobales</taxon>
        <taxon>Acidobacteriaceae</taxon>
        <taxon>Terriglobus</taxon>
    </lineage>
</organism>
<reference evidence="8 9" key="1">
    <citation type="journal article" date="2012" name="Stand. Genomic Sci.">
        <title>Complete genome sequence of Terriglobus saanensis type strain SP1PR4(T), an Acidobacteria from tundra soil.</title>
        <authorList>
            <person name="Rawat S.R."/>
            <person name="Mannisto M.K."/>
            <person name="Starovoytov V."/>
            <person name="Goodwin L."/>
            <person name="Nolan M."/>
            <person name="Hauser L."/>
            <person name="Land M."/>
            <person name="Davenport K.W."/>
            <person name="Woyke T."/>
            <person name="Haggblom M.M."/>
        </authorList>
    </citation>
    <scope>NUCLEOTIDE SEQUENCE</scope>
    <source>
        <strain evidence="9">ATCC BAA-1853 / DSM 23119 / SP1PR4</strain>
    </source>
</reference>
<evidence type="ECO:0000256" key="1">
    <source>
        <dbReference type="ARBA" id="ARBA00022448"/>
    </source>
</evidence>
<dbReference type="HOGENOM" id="CLU_2144655_0_0_0"/>
<dbReference type="STRING" id="401053.AciPR4_2324"/>
<dbReference type="SUPFAM" id="SSF46626">
    <property type="entry name" value="Cytochrome c"/>
    <property type="match status" value="1"/>
</dbReference>
<evidence type="ECO:0000256" key="4">
    <source>
        <dbReference type="ARBA" id="ARBA00022982"/>
    </source>
</evidence>
<evidence type="ECO:0000256" key="2">
    <source>
        <dbReference type="ARBA" id="ARBA00022617"/>
    </source>
</evidence>
<keyword evidence="4" id="KW-0249">Electron transport</keyword>
<dbReference type="RefSeq" id="WP_013568849.1">
    <property type="nucleotide sequence ID" value="NC_014963.1"/>
</dbReference>
<accession>E8UXV0</accession>
<feature type="domain" description="Cytochrome c" evidence="7">
    <location>
        <begin position="35"/>
        <end position="112"/>
    </location>
</feature>
<keyword evidence="2 6" id="KW-0349">Heme</keyword>
<evidence type="ECO:0000313" key="8">
    <source>
        <dbReference type="EMBL" id="ADV83116.1"/>
    </source>
</evidence>
<dbReference type="EMBL" id="CP002467">
    <property type="protein sequence ID" value="ADV83116.1"/>
    <property type="molecule type" value="Genomic_DNA"/>
</dbReference>
<dbReference type="Gene3D" id="1.10.760.10">
    <property type="entry name" value="Cytochrome c-like domain"/>
    <property type="match status" value="1"/>
</dbReference>
<sequence>MKEISLSLLDAFLASLLFLAISVPQAVVSQESAPPTVTNGKRVFNRSCSACHDTSGVTAKSGPELKNYYRRQPRPADATVRAIIQQGKGKMPAFNTLSKAQTGDLVAYLKTL</sequence>
<dbReference type="PANTHER" id="PTHR37823:SF1">
    <property type="entry name" value="CYTOCHROME C-553-LIKE"/>
    <property type="match status" value="1"/>
</dbReference>